<dbReference type="InterPro" id="IPR051190">
    <property type="entry name" value="Baculoviral_IAP"/>
</dbReference>
<dbReference type="SUPFAM" id="SSF57924">
    <property type="entry name" value="Inhibitor of apoptosis (IAP) repeat"/>
    <property type="match status" value="2"/>
</dbReference>
<feature type="region of interest" description="Disordered" evidence="3">
    <location>
        <begin position="287"/>
        <end position="314"/>
    </location>
</feature>
<dbReference type="PANTHER" id="PTHR46771:SF5">
    <property type="entry name" value="DETERIN"/>
    <property type="match status" value="1"/>
</dbReference>
<evidence type="ECO:0000256" key="1">
    <source>
        <dbReference type="ARBA" id="ARBA00022723"/>
    </source>
</evidence>
<dbReference type="Gene3D" id="1.10.1170.10">
    <property type="entry name" value="Inhibitor Of Apoptosis Protein (2mihbC-IAP-1), Chain A"/>
    <property type="match status" value="2"/>
</dbReference>
<dbReference type="Pfam" id="PF00653">
    <property type="entry name" value="BIR"/>
    <property type="match status" value="1"/>
</dbReference>
<dbReference type="InterPro" id="IPR001370">
    <property type="entry name" value="BIR_rpt"/>
</dbReference>
<dbReference type="Proteomes" id="UP001161438">
    <property type="component" value="Chromosome 10"/>
</dbReference>
<feature type="compositionally biased region" description="Low complexity" evidence="3">
    <location>
        <begin position="294"/>
        <end position="306"/>
    </location>
</feature>
<dbReference type="AlphaFoldDB" id="A0AA35IQU5"/>
<dbReference type="RefSeq" id="XP_056077608.1">
    <property type="nucleotide sequence ID" value="XM_056223607.1"/>
</dbReference>
<dbReference type="GO" id="GO:0046872">
    <property type="term" value="F:metal ion binding"/>
    <property type="evidence" value="ECO:0007669"/>
    <property type="project" value="UniProtKB-KW"/>
</dbReference>
<keyword evidence="2" id="KW-0862">Zinc</keyword>
<sequence>MNDQIDKMENRYTMTKLEDRFKTFQDGVMLDRKKLRWSFKVIPYQAMAKLGFYFDPVVDPKTSKLRKDSVGCCYCRHRTYDIRECRSKRKDVLETLSNIMRKHLTDSNSKQACLLIYLRNKLLTDHCFHMGVSDWKNDKYFSNPDSENVVSLRKFTFENNWPHNDAQNAHQLDIKNMVDAGLVRYNFSVEGLSNPNMDKTLMNDSCYCIYCKQLLQGWSIHDDPVKRHYEVSKNGDCYFFQTRNRFEKKRYGKTSIIDASETSIKNDEIIATLDEKREEDVMVVKSTSQRQDILSRSPSSSIGPPIDYDNRSNNSVIQHNTGVLRGTKGGHGKQVNVEEKEQINSEGVGTFLEGQSITRDISLDENDTLFMPSTKKVKRPNADLTQLSSPIRKRRKFKRISPRKIYDDDGSDLDNNTNGTESKDKDLVIDFTSHIIKTRDVGRKNAILDDSTDEFSFSNQGHSTFDIPIPTSSHLLRGIDSDNNIVTQEDIIGVKIDTKGESFKEGSCSVKTEEDVKVSGIKPIDNTKNANILIKVPTIDRKLDEVNTGTCSFSVTSEPLETHGLSGNNFEKVEARIENSQYKNDATIRKSSDTFHSGKLCSISSKITTTPKGKSSVSDCETSDVFLIKRIPAEGHSEPKKKLEEPESLPLNGRTVATLRKLDNINIDVNLSASDFSISSHSEQSSKSSSAISTPIASPKINYTRSIRAVKELSGVEKEIFYDKGLSNNHESMKTHEDAPVKNETLDDEVPFFETGTPISSQENKSKKLFDEEFLDKCLDVPIDTSTVEIRNVHKTTSRSIPPITNNSMSATEFQPDFPRIEEQRKEINTNLVKEEGRVGEADAGEWFGIDENRLLVKNYFHDLLKYINNNDATLANDKDGDLAFLIKQMPNEELEMTFNSWVDLKVQSIKREFIDDCDKKLNILRSNYYTATTYVENLEDDDELIKIAKKMGIL</sequence>
<accession>A0AA35IQU5</accession>
<proteinExistence type="predicted"/>
<evidence type="ECO:0000256" key="3">
    <source>
        <dbReference type="SAM" id="MobiDB-lite"/>
    </source>
</evidence>
<name>A0AA35IQU5_SACMI</name>
<reference evidence="4" key="1">
    <citation type="submission" date="2022-10" db="EMBL/GenBank/DDBJ databases">
        <authorList>
            <person name="Byrne P K."/>
        </authorList>
    </citation>
    <scope>NUCLEOTIDE SEQUENCE</scope>
    <source>
        <strain evidence="4">IFO1815</strain>
    </source>
</reference>
<evidence type="ECO:0008006" key="6">
    <source>
        <dbReference type="Google" id="ProtNLM"/>
    </source>
</evidence>
<keyword evidence="5" id="KW-1185">Reference proteome</keyword>
<dbReference type="PROSITE" id="PS50143">
    <property type="entry name" value="BIR_REPEAT_2"/>
    <property type="match status" value="2"/>
</dbReference>
<gene>
    <name evidence="4" type="primary">SMKI10G2800</name>
    <name evidence="4" type="ORF">SMKI_10G2800</name>
</gene>
<organism evidence="4 5">
    <name type="scientific">Saccharomyces mikatae IFO 1815</name>
    <dbReference type="NCBI Taxonomy" id="226126"/>
    <lineage>
        <taxon>Eukaryota</taxon>
        <taxon>Fungi</taxon>
        <taxon>Dikarya</taxon>
        <taxon>Ascomycota</taxon>
        <taxon>Saccharomycotina</taxon>
        <taxon>Saccharomycetes</taxon>
        <taxon>Saccharomycetales</taxon>
        <taxon>Saccharomycetaceae</taxon>
        <taxon>Saccharomyces</taxon>
    </lineage>
</organism>
<keyword evidence="1" id="KW-0479">Metal-binding</keyword>
<dbReference type="SMART" id="SM00238">
    <property type="entry name" value="BIR"/>
    <property type="match status" value="1"/>
</dbReference>
<evidence type="ECO:0000313" key="4">
    <source>
        <dbReference type="EMBL" id="CAI4034487.1"/>
    </source>
</evidence>
<evidence type="ECO:0000313" key="5">
    <source>
        <dbReference type="Proteomes" id="UP001161438"/>
    </source>
</evidence>
<protein>
    <recommendedName>
        <fullName evidence="6">IAP repeat-containing protein</fullName>
    </recommendedName>
</protein>
<dbReference type="GeneID" id="80919304"/>
<evidence type="ECO:0000256" key="2">
    <source>
        <dbReference type="ARBA" id="ARBA00022833"/>
    </source>
</evidence>
<feature type="region of interest" description="Disordered" evidence="3">
    <location>
        <begin position="398"/>
        <end position="422"/>
    </location>
</feature>
<dbReference type="EMBL" id="OX365766">
    <property type="protein sequence ID" value="CAI4034487.1"/>
    <property type="molecule type" value="Genomic_DNA"/>
</dbReference>
<dbReference type="PANTHER" id="PTHR46771">
    <property type="entry name" value="DETERIN"/>
    <property type="match status" value="1"/>
</dbReference>